<protein>
    <submittedName>
        <fullName evidence="2">Uncharacterized protein</fullName>
    </submittedName>
</protein>
<keyword evidence="3" id="KW-1185">Reference proteome</keyword>
<evidence type="ECO:0000256" key="1">
    <source>
        <dbReference type="SAM" id="MobiDB-lite"/>
    </source>
</evidence>
<gene>
    <name evidence="2" type="ORF">FOL47_009578</name>
</gene>
<comment type="caution">
    <text evidence="2">The sequence shown here is derived from an EMBL/GenBank/DDBJ whole genome shotgun (WGS) entry which is preliminary data.</text>
</comment>
<feature type="region of interest" description="Disordered" evidence="1">
    <location>
        <begin position="1"/>
        <end position="120"/>
    </location>
</feature>
<dbReference type="AlphaFoldDB" id="A0A7J6MRI7"/>
<evidence type="ECO:0000313" key="3">
    <source>
        <dbReference type="Proteomes" id="UP000591131"/>
    </source>
</evidence>
<proteinExistence type="predicted"/>
<evidence type="ECO:0000313" key="2">
    <source>
        <dbReference type="EMBL" id="KAF4674172.1"/>
    </source>
</evidence>
<feature type="compositionally biased region" description="Basic and acidic residues" evidence="1">
    <location>
        <begin position="62"/>
        <end position="72"/>
    </location>
</feature>
<dbReference type="EMBL" id="JAAPAO010000068">
    <property type="protein sequence ID" value="KAF4674172.1"/>
    <property type="molecule type" value="Genomic_DNA"/>
</dbReference>
<reference evidence="2 3" key="1">
    <citation type="submission" date="2020-04" db="EMBL/GenBank/DDBJ databases">
        <title>Perkinsus chesapeaki whole genome sequence.</title>
        <authorList>
            <person name="Bogema D.R."/>
        </authorList>
    </citation>
    <scope>NUCLEOTIDE SEQUENCE [LARGE SCALE GENOMIC DNA]</scope>
    <source>
        <strain evidence="2">ATCC PRA-425</strain>
    </source>
</reference>
<dbReference type="Proteomes" id="UP000591131">
    <property type="component" value="Unassembled WGS sequence"/>
</dbReference>
<name>A0A7J6MRI7_PERCH</name>
<sequence length="258" mass="28002">MSDFPRATNSVDRESDQWPVVKDWYPAVTPNANTGSPELPKTPGEEIPACCGAVDTPQQQEEMPRGHCKESDVGPSEGSKRRRVESSSSYQSSPNVTREEPHPEPDSDLSTPVAVLPSDDGVPLVELPLLVPVHRRDPEREESFLYPSGESVLLGTPSSENDMNSITTVDLPSSPRLPESALLSVPEFSNSYPVRIGVARDITADSPPLSILDTGMIMSPCEVLSIDLSDSSDPEWPEVRLTSTIRSRSSSDAADHLI</sequence>
<accession>A0A7J6MRI7</accession>
<organism evidence="2 3">
    <name type="scientific">Perkinsus chesapeaki</name>
    <name type="common">Clam parasite</name>
    <name type="synonym">Perkinsus andrewsi</name>
    <dbReference type="NCBI Taxonomy" id="330153"/>
    <lineage>
        <taxon>Eukaryota</taxon>
        <taxon>Sar</taxon>
        <taxon>Alveolata</taxon>
        <taxon>Perkinsozoa</taxon>
        <taxon>Perkinsea</taxon>
        <taxon>Perkinsida</taxon>
        <taxon>Perkinsidae</taxon>
        <taxon>Perkinsus</taxon>
    </lineage>
</organism>